<dbReference type="PANTHER" id="PTHR30563">
    <property type="entry name" value="DNA RECOMBINATION PROTEIN RMUC"/>
    <property type="match status" value="1"/>
</dbReference>
<evidence type="ECO:0000256" key="3">
    <source>
        <dbReference type="ARBA" id="ARBA00023054"/>
    </source>
</evidence>
<reference evidence="5" key="2">
    <citation type="journal article" date="2021" name="PeerJ">
        <title>Extensive microbial diversity within the chicken gut microbiome revealed by metagenomics and culture.</title>
        <authorList>
            <person name="Gilroy R."/>
            <person name="Ravi A."/>
            <person name="Getino M."/>
            <person name="Pursley I."/>
            <person name="Horton D.L."/>
            <person name="Alikhan N.F."/>
            <person name="Baker D."/>
            <person name="Gharbi K."/>
            <person name="Hall N."/>
            <person name="Watson M."/>
            <person name="Adriaenssens E.M."/>
            <person name="Foster-Nyarko E."/>
            <person name="Jarju S."/>
            <person name="Secka A."/>
            <person name="Antonio M."/>
            <person name="Oren A."/>
            <person name="Chaudhuri R.R."/>
            <person name="La Ragione R."/>
            <person name="Hildebrand F."/>
            <person name="Pallen M.J."/>
        </authorList>
    </citation>
    <scope>NUCLEOTIDE SEQUENCE</scope>
    <source>
        <strain evidence="5">CHK154-7741</strain>
    </source>
</reference>
<dbReference type="PANTHER" id="PTHR30563:SF0">
    <property type="entry name" value="DNA RECOMBINATION PROTEIN RMUC"/>
    <property type="match status" value="1"/>
</dbReference>
<organism evidence="5 6">
    <name type="scientific">Candidatus Limenecus avicola</name>
    <dbReference type="NCBI Taxonomy" id="2840847"/>
    <lineage>
        <taxon>Bacteria</taxon>
        <taxon>Bacillati</taxon>
        <taxon>Bacillota</taxon>
        <taxon>Clostridia</taxon>
        <taxon>Eubacteriales</taxon>
        <taxon>Clostridiaceae</taxon>
        <taxon>Clostridiaceae incertae sedis</taxon>
        <taxon>Candidatus Limenecus</taxon>
    </lineage>
</organism>
<evidence type="ECO:0000313" key="6">
    <source>
        <dbReference type="Proteomes" id="UP000886748"/>
    </source>
</evidence>
<evidence type="ECO:0000256" key="4">
    <source>
        <dbReference type="ARBA" id="ARBA00023172"/>
    </source>
</evidence>
<evidence type="ECO:0000256" key="2">
    <source>
        <dbReference type="ARBA" id="ARBA00009840"/>
    </source>
</evidence>
<keyword evidence="3" id="KW-0175">Coiled coil</keyword>
<reference evidence="5" key="1">
    <citation type="submission" date="2020-10" db="EMBL/GenBank/DDBJ databases">
        <authorList>
            <person name="Gilroy R."/>
        </authorList>
    </citation>
    <scope>NUCLEOTIDE SEQUENCE</scope>
    <source>
        <strain evidence="5">CHK154-7741</strain>
    </source>
</reference>
<protein>
    <submittedName>
        <fullName evidence="5">DNA recombination protein RmuC</fullName>
    </submittedName>
</protein>
<sequence length="357" mass="40416">MEIILFITGLVLGAVVTFFVMKNIQQKQQAAVESAYSDIYEKMQLQFENLSNKIFKETTQDFSNMSKERITEILEPFKEKFEELKKQSTYNIEQGAKLDMHIKEVIETGAKISNDTNTLASALKGDNMKQGRWGELILEKVLELSGLRKGEEYDTQTGFGSKKPDATIFLPDNKAVFIDAKTSLASYDAYINAENEDEAQFALKQFKDSVKTHITGLARREYFEIEEFASPEYVLMFIPVESCYAMLFAENGELWELAWKNKIMPVSPSTLLAALKIINSFNMVNRQNKNAQEIAGLAGKMIDKFADMVKDLNGVQTNLSKAMTKLMGRDNVIRQCERLTELGAKNAKQIPEPCVVE</sequence>
<evidence type="ECO:0000313" key="5">
    <source>
        <dbReference type="EMBL" id="HIU93214.1"/>
    </source>
</evidence>
<dbReference type="Proteomes" id="UP000886748">
    <property type="component" value="Unassembled WGS sequence"/>
</dbReference>
<keyword evidence="4" id="KW-0233">DNA recombination</keyword>
<accession>A0A9D1N1U9</accession>
<dbReference type="InterPro" id="IPR003798">
    <property type="entry name" value="DNA_recombination_RmuC"/>
</dbReference>
<proteinExistence type="inferred from homology"/>
<comment type="caution">
    <text evidence="5">The sequence shown here is derived from an EMBL/GenBank/DDBJ whole genome shotgun (WGS) entry which is preliminary data.</text>
</comment>
<name>A0A9D1N1U9_9CLOT</name>
<comment type="similarity">
    <text evidence="2">Belongs to the RmuC family.</text>
</comment>
<dbReference type="AlphaFoldDB" id="A0A9D1N1U9"/>
<dbReference type="EMBL" id="DVOD01000063">
    <property type="protein sequence ID" value="HIU93214.1"/>
    <property type="molecule type" value="Genomic_DNA"/>
</dbReference>
<evidence type="ECO:0000256" key="1">
    <source>
        <dbReference type="ARBA" id="ARBA00003416"/>
    </source>
</evidence>
<gene>
    <name evidence="5" type="ORF">IAD26_08800</name>
</gene>
<dbReference type="Pfam" id="PF02646">
    <property type="entry name" value="RmuC"/>
    <property type="match status" value="1"/>
</dbReference>
<comment type="function">
    <text evidence="1">Involved in DNA recombination.</text>
</comment>
<dbReference type="GO" id="GO:0006310">
    <property type="term" value="P:DNA recombination"/>
    <property type="evidence" value="ECO:0007669"/>
    <property type="project" value="UniProtKB-KW"/>
</dbReference>